<reference evidence="3" key="2">
    <citation type="journal article" date="2016" name="Int. J. Syst. Evol. Microbiol.">
        <title>Complete genome sequence and cell structure of Limnochorda pilosa, a Gram-negative spore-former within the phylum Firmicutes.</title>
        <authorList>
            <person name="Watanabe M."/>
            <person name="Kojima H."/>
            <person name="Fukui M."/>
        </authorList>
    </citation>
    <scope>NUCLEOTIDE SEQUENCE [LARGE SCALE GENOMIC DNA]</scope>
    <source>
        <strain evidence="3">HC45</strain>
    </source>
</reference>
<sequence length="106" mass="12473">MKLSLQDFFEQPDRATEEAFLKRWYFWATHSRLEPMIRVAKTIRQHQEGVLAWFEHRLTNAMLEGMNSLLQAAKARARGYRSDANFLAMAYLNAGKLQFQLLAHSW</sequence>
<dbReference type="InterPro" id="IPR002560">
    <property type="entry name" value="Transposase_DDE"/>
</dbReference>
<evidence type="ECO:0000259" key="1">
    <source>
        <dbReference type="Pfam" id="PF01610"/>
    </source>
</evidence>
<dbReference type="AlphaFoldDB" id="A0A0K2SGU4"/>
<dbReference type="KEGG" id="lpil:LIP_0479"/>
<accession>A0A0K2SGU4</accession>
<organism evidence="2 3">
    <name type="scientific">Limnochorda pilosa</name>
    <dbReference type="NCBI Taxonomy" id="1555112"/>
    <lineage>
        <taxon>Bacteria</taxon>
        <taxon>Bacillati</taxon>
        <taxon>Bacillota</taxon>
        <taxon>Limnochordia</taxon>
        <taxon>Limnochordales</taxon>
        <taxon>Limnochordaceae</taxon>
        <taxon>Limnochorda</taxon>
    </lineage>
</organism>
<protein>
    <recommendedName>
        <fullName evidence="1">Transposase IS204/IS1001/IS1096/IS1165 DDE domain-containing protein</fullName>
    </recommendedName>
</protein>
<dbReference type="Pfam" id="PF01610">
    <property type="entry name" value="DDE_Tnp_ISL3"/>
    <property type="match status" value="1"/>
</dbReference>
<dbReference type="PANTHER" id="PTHR33498:SF1">
    <property type="entry name" value="TRANSPOSASE FOR INSERTION SEQUENCE ELEMENT IS1557"/>
    <property type="match status" value="1"/>
</dbReference>
<dbReference type="Proteomes" id="UP000065807">
    <property type="component" value="Chromosome"/>
</dbReference>
<keyword evidence="3" id="KW-1185">Reference proteome</keyword>
<dbReference type="InterPro" id="IPR047951">
    <property type="entry name" value="Transpos_ISL3"/>
</dbReference>
<evidence type="ECO:0000313" key="2">
    <source>
        <dbReference type="EMBL" id="BAS26336.1"/>
    </source>
</evidence>
<name>A0A0K2SGU4_LIMPI</name>
<evidence type="ECO:0000313" key="3">
    <source>
        <dbReference type="Proteomes" id="UP000065807"/>
    </source>
</evidence>
<dbReference type="STRING" id="1555112.LIP_0479"/>
<dbReference type="EMBL" id="AP014924">
    <property type="protein sequence ID" value="BAS26336.1"/>
    <property type="molecule type" value="Genomic_DNA"/>
</dbReference>
<reference evidence="3" key="1">
    <citation type="submission" date="2015-07" db="EMBL/GenBank/DDBJ databases">
        <title>Complete genome sequence and phylogenetic analysis of Limnochorda pilosa.</title>
        <authorList>
            <person name="Watanabe M."/>
            <person name="Kojima H."/>
            <person name="Fukui M."/>
        </authorList>
    </citation>
    <scope>NUCLEOTIDE SEQUENCE [LARGE SCALE GENOMIC DNA]</scope>
    <source>
        <strain evidence="3">HC45</strain>
    </source>
</reference>
<proteinExistence type="predicted"/>
<gene>
    <name evidence="2" type="ORF">LIP_0479</name>
</gene>
<feature type="domain" description="Transposase IS204/IS1001/IS1096/IS1165 DDE" evidence="1">
    <location>
        <begin position="2"/>
        <end position="89"/>
    </location>
</feature>
<dbReference type="PANTHER" id="PTHR33498">
    <property type="entry name" value="TRANSPOSASE FOR INSERTION SEQUENCE ELEMENT IS1557"/>
    <property type="match status" value="1"/>
</dbReference>